<dbReference type="GO" id="GO:0043176">
    <property type="term" value="F:amine binding"/>
    <property type="evidence" value="ECO:0007669"/>
    <property type="project" value="InterPro"/>
</dbReference>
<dbReference type="EMBL" id="GHWJ01001519">
    <property type="protein sequence ID" value="NOV34256.1"/>
    <property type="molecule type" value="Transcribed_RNA"/>
</dbReference>
<dbReference type="Pfam" id="PF02098">
    <property type="entry name" value="His_binding"/>
    <property type="match status" value="1"/>
</dbReference>
<feature type="signal peptide" evidence="1">
    <location>
        <begin position="1"/>
        <end position="22"/>
    </location>
</feature>
<evidence type="ECO:0000256" key="1">
    <source>
        <dbReference type="SAM" id="SignalP"/>
    </source>
</evidence>
<dbReference type="GO" id="GO:0030682">
    <property type="term" value="P:symbiont-mediated perturbation of host defenses"/>
    <property type="evidence" value="ECO:0007669"/>
    <property type="project" value="InterPro"/>
</dbReference>
<dbReference type="InterPro" id="IPR012674">
    <property type="entry name" value="Calycin"/>
</dbReference>
<proteinExistence type="predicted"/>
<dbReference type="SUPFAM" id="SSF50814">
    <property type="entry name" value="Lipocalins"/>
    <property type="match status" value="1"/>
</dbReference>
<evidence type="ECO:0000313" key="2">
    <source>
        <dbReference type="EMBL" id="NOV34256.1"/>
    </source>
</evidence>
<dbReference type="InterPro" id="IPR002970">
    <property type="entry name" value="Tick_his-bd"/>
</dbReference>
<dbReference type="VEuPathDB" id="VectorBase:LOC119169452"/>
<feature type="chain" id="PRO_5027029357" evidence="1">
    <location>
        <begin position="23"/>
        <end position="193"/>
    </location>
</feature>
<sequence length="193" mass="21446">MCAKPSALLLTVLAALLSCSGAFLDNNPALGDYQDDSKCLDWKEPRYVIYRNYELDPLYGDSTHCANATAVTIDPDEPAFWTKEQGKTTKFVKDTLLSSPGYTTKNLVHVESARPGKPPSKDPEVDFYMTAVFVSCNSCKVFRHHNIDGGAGCTLWKPESKINERDECCEFIYDLLCGTSPKFHISKNCLQSS</sequence>
<organism evidence="2">
    <name type="scientific">Rhipicephalus microplus</name>
    <name type="common">Cattle tick</name>
    <name type="synonym">Boophilus microplus</name>
    <dbReference type="NCBI Taxonomy" id="6941"/>
    <lineage>
        <taxon>Eukaryota</taxon>
        <taxon>Metazoa</taxon>
        <taxon>Ecdysozoa</taxon>
        <taxon>Arthropoda</taxon>
        <taxon>Chelicerata</taxon>
        <taxon>Arachnida</taxon>
        <taxon>Acari</taxon>
        <taxon>Parasitiformes</taxon>
        <taxon>Ixodida</taxon>
        <taxon>Ixodoidea</taxon>
        <taxon>Ixodidae</taxon>
        <taxon>Rhipicephalinae</taxon>
        <taxon>Rhipicephalus</taxon>
        <taxon>Boophilus</taxon>
    </lineage>
</organism>
<reference evidence="2" key="1">
    <citation type="submission" date="2019-09" db="EMBL/GenBank/DDBJ databases">
        <title>Organ-specific transcriptomic study of the physiology of the cattle tick, Rhipicephalus microplus.</title>
        <authorList>
            <person name="Tirloni L."/>
            <person name="Braz G."/>
            <person name="Gandara A.C.P."/>
            <person name="Sabadin G.A."/>
            <person name="da Silva R.M."/>
            <person name="Guizzo M.G."/>
            <person name="Machado J.A."/>
            <person name="Costa E.P."/>
            <person name="Gomes H.F."/>
            <person name="Moraes J."/>
            <person name="Mota M.B.S."/>
            <person name="Mesquita R.D."/>
            <person name="Alvarenga P.H."/>
            <person name="Alves F."/>
            <person name="Seixas A."/>
            <person name="da Fonseca R.N."/>
            <person name="Fogaca A."/>
            <person name="Logullo C."/>
            <person name="Tanaka A."/>
            <person name="Daffre S."/>
            <person name="Termignoni C."/>
            <person name="Vaz I.S.Jr."/>
            <person name="Oliveira P.L."/>
            <person name="Ribeiro J.M."/>
        </authorList>
    </citation>
    <scope>NUCLEOTIDE SEQUENCE</scope>
    <source>
        <strain evidence="2">Porto Alegre</strain>
    </source>
</reference>
<dbReference type="Gene3D" id="2.40.128.20">
    <property type="match status" value="1"/>
</dbReference>
<dbReference type="PROSITE" id="PS51257">
    <property type="entry name" value="PROKAR_LIPOPROTEIN"/>
    <property type="match status" value="1"/>
</dbReference>
<protein>
    <submittedName>
        <fullName evidence="2">Putative lipocal-1 1</fullName>
    </submittedName>
</protein>
<name>A0A6M2CL86_RHIMP</name>
<dbReference type="OrthoDB" id="6482449at2759"/>
<keyword evidence="1" id="KW-0732">Signal</keyword>
<dbReference type="AlphaFoldDB" id="A0A6M2CL86"/>
<accession>A0A6M2CL86</accession>